<organism evidence="3 4">
    <name type="scientific">Blastococcus xanthinilyticus</name>
    <dbReference type="NCBI Taxonomy" id="1564164"/>
    <lineage>
        <taxon>Bacteria</taxon>
        <taxon>Bacillati</taxon>
        <taxon>Actinomycetota</taxon>
        <taxon>Actinomycetes</taxon>
        <taxon>Geodermatophilales</taxon>
        <taxon>Geodermatophilaceae</taxon>
        <taxon>Blastococcus</taxon>
    </lineage>
</organism>
<sequence length="491" mass="51511">MSEELFAGYSTSRTDEAVGPDGRVRPGWVELAGALEAVGVAGLAAAADDLAARRRERGIAESVWVDGRQELRPVPMDPVPRPVDAGTWAALSRGVTQRHRALNAFLADAYRPAGRRRGDTDRAAEIVRAGVLPEWAVAHAPGRDPAAIAAAWPGQPRAALAASDVVRTADGRWVVARDVLQGPSGIGYALTDRESARAVTPALLARFGRRLVDPAEAVPLLRAALAAAAPPACPGAPRIAVLTQGESDGAWFEHQVLAEALRAPLVRAADLWPRRDGGVEAAVDGGRLPVDVLYRRFDDALLGVFPTGAGVPLDQALTEAVRAGRLGVANVPGNGVADDAAGYAWVPEMIRFYLGEEPLLPSARTWVLADPAAWTEVRDRLHELDLEEVAGYGGRRVVHGPGCSAAEVTALHAEIAAAPHRFVAREPLAPATVPALVDGVLRPRSADLRVFSVAAPTPAVLPVALTRVAPGDDPGPVDAAGSGSKDTWLLR</sequence>
<protein>
    <submittedName>
        <fullName evidence="3">Putative circularly permuted ATP-grasp superfamily protein</fullName>
    </submittedName>
</protein>
<dbReference type="AlphaFoldDB" id="A0A5S5CSQ1"/>
<dbReference type="PANTHER" id="PTHR34595">
    <property type="entry name" value="BLR5612 PROTEIN"/>
    <property type="match status" value="1"/>
</dbReference>
<feature type="region of interest" description="Disordered" evidence="1">
    <location>
        <begin position="1"/>
        <end position="21"/>
    </location>
</feature>
<accession>A0A5S5CSQ1</accession>
<dbReference type="EMBL" id="VNHW01000010">
    <property type="protein sequence ID" value="TYP86154.1"/>
    <property type="molecule type" value="Genomic_DNA"/>
</dbReference>
<reference evidence="3 4" key="1">
    <citation type="submission" date="2019-07" db="EMBL/GenBank/DDBJ databases">
        <title>Genomic Encyclopedia of Archaeal and Bacterial Type Strains, Phase II (KMG-II): from individual species to whole genera.</title>
        <authorList>
            <person name="Goeker M."/>
        </authorList>
    </citation>
    <scope>NUCLEOTIDE SEQUENCE [LARGE SCALE GENOMIC DNA]</scope>
    <source>
        <strain evidence="3 4">DSM 46842</strain>
    </source>
</reference>
<dbReference type="PANTHER" id="PTHR34595:SF7">
    <property type="entry name" value="SLL1039 PROTEIN"/>
    <property type="match status" value="1"/>
</dbReference>
<dbReference type="InterPro" id="IPR051680">
    <property type="entry name" value="ATP-dep_Glu-Cys_Ligase-2"/>
</dbReference>
<dbReference type="PIRSF" id="PIRSF005522">
    <property type="entry name" value="UCP005522"/>
    <property type="match status" value="1"/>
</dbReference>
<dbReference type="SUPFAM" id="SSF56059">
    <property type="entry name" value="Glutathione synthetase ATP-binding domain-like"/>
    <property type="match status" value="1"/>
</dbReference>
<dbReference type="Pfam" id="PF14403">
    <property type="entry name" value="CP_ATPgrasp_2"/>
    <property type="match status" value="1"/>
</dbReference>
<dbReference type="Gene3D" id="3.30.1490.270">
    <property type="match status" value="1"/>
</dbReference>
<feature type="domain" description="Circularly permuted ATP-grasp type 2" evidence="2">
    <location>
        <begin position="80"/>
        <end position="469"/>
    </location>
</feature>
<name>A0A5S5CSQ1_9ACTN</name>
<evidence type="ECO:0000256" key="1">
    <source>
        <dbReference type="SAM" id="MobiDB-lite"/>
    </source>
</evidence>
<dbReference type="Proteomes" id="UP000322499">
    <property type="component" value="Unassembled WGS sequence"/>
</dbReference>
<gene>
    <name evidence="3" type="ORF">BD833_11041</name>
</gene>
<dbReference type="InterPro" id="IPR016450">
    <property type="entry name" value="UCP005522"/>
</dbReference>
<evidence type="ECO:0000313" key="3">
    <source>
        <dbReference type="EMBL" id="TYP86154.1"/>
    </source>
</evidence>
<dbReference type="Gene3D" id="3.40.50.11290">
    <property type="match status" value="1"/>
</dbReference>
<feature type="region of interest" description="Disordered" evidence="1">
    <location>
        <begin position="471"/>
        <end position="491"/>
    </location>
</feature>
<dbReference type="InterPro" id="IPR025841">
    <property type="entry name" value="CP_ATPgrasp_2"/>
</dbReference>
<comment type="caution">
    <text evidence="3">The sequence shown here is derived from an EMBL/GenBank/DDBJ whole genome shotgun (WGS) entry which is preliminary data.</text>
</comment>
<keyword evidence="4" id="KW-1185">Reference proteome</keyword>
<proteinExistence type="predicted"/>
<dbReference type="RefSeq" id="WP_166534036.1">
    <property type="nucleotide sequence ID" value="NZ_VNHW01000010.1"/>
</dbReference>
<evidence type="ECO:0000313" key="4">
    <source>
        <dbReference type="Proteomes" id="UP000322499"/>
    </source>
</evidence>
<evidence type="ECO:0000259" key="2">
    <source>
        <dbReference type="Pfam" id="PF14403"/>
    </source>
</evidence>